<feature type="domain" description="Soluble ligand binding" evidence="2">
    <location>
        <begin position="153"/>
        <end position="197"/>
    </location>
</feature>
<dbReference type="KEGG" id="mya:MORIYA_3667"/>
<dbReference type="PANTHER" id="PTHR33619">
    <property type="entry name" value="POLYSACCHARIDE EXPORT PROTEIN GFCE-RELATED"/>
    <property type="match status" value="1"/>
</dbReference>
<reference evidence="4" key="1">
    <citation type="submission" date="2018-05" db="EMBL/GenBank/DDBJ databases">
        <authorList>
            <person name="Cea G.-C."/>
            <person name="William W."/>
        </authorList>
    </citation>
    <scope>NUCLEOTIDE SEQUENCE [LARGE SCALE GENOMIC DNA]</scope>
    <source>
        <strain evidence="4">DB21MT 5</strain>
    </source>
</reference>
<protein>
    <submittedName>
        <fullName evidence="3">Putativ Periplasmic polysaccharide export protein</fullName>
    </submittedName>
</protein>
<dbReference type="Pfam" id="PF06251">
    <property type="entry name" value="Caps_syn_GfcC_C"/>
    <property type="match status" value="1"/>
</dbReference>
<dbReference type="InterPro" id="IPR010425">
    <property type="entry name" value="Caps_synth_GfcC-like_C"/>
</dbReference>
<gene>
    <name evidence="3" type="ORF">MORIYA_3667</name>
</gene>
<dbReference type="InterPro" id="IPR019554">
    <property type="entry name" value="Soluble_ligand-bd"/>
</dbReference>
<sequence length="393" mass="43060">MRQDEIVTDFEFETLDNNANFGSNDKTNLGNVESLLAQAAKIRNILLAPILAKLKLQAQFGEQPQIVEIRGNVRFPGLYPKTSNMSLTELIDAAGGLSAKAYTDKIEVSRLNTATAHVQLEQLDVNLSQGRFMLNNADVATVYTKPGWTDNNKVMLLGEVMFPGEYNIKRGETIENVINRAGGFTQFAYPDGAVLSRESLKIAEQESNARLAENLRKEISAMSLRRTSKTLSNQSSPTEALKIADELSNTEALGRLIIDLPDIMAGDESVDVAMEDGDILYVPPLRNVINVVGEVYSASAHVFNHKLTLHDYIQRSGGSKSQADTDHMYVIRANGSITVADSSFWFTRSTVELQPGDTIVLPIDAEYLDGITTISAASEILYQMGVAVQAIKP</sequence>
<evidence type="ECO:0000313" key="4">
    <source>
        <dbReference type="Proteomes" id="UP000250163"/>
    </source>
</evidence>
<evidence type="ECO:0000259" key="2">
    <source>
        <dbReference type="Pfam" id="PF10531"/>
    </source>
</evidence>
<dbReference type="PANTHER" id="PTHR33619:SF3">
    <property type="entry name" value="POLYSACCHARIDE EXPORT PROTEIN GFCE-RELATED"/>
    <property type="match status" value="1"/>
</dbReference>
<dbReference type="EMBL" id="LS483250">
    <property type="protein sequence ID" value="SQD80119.1"/>
    <property type="molecule type" value="Genomic_DNA"/>
</dbReference>
<feature type="domain" description="Capsule biosynthesis GfcC-like C-terminal" evidence="1">
    <location>
        <begin position="301"/>
        <end position="368"/>
    </location>
</feature>
<dbReference type="AlphaFoldDB" id="A0A330LTR8"/>
<dbReference type="InterPro" id="IPR049712">
    <property type="entry name" value="Poly_export"/>
</dbReference>
<dbReference type="Gene3D" id="3.10.560.10">
    <property type="entry name" value="Outer membrane lipoprotein wza domain like"/>
    <property type="match status" value="3"/>
</dbReference>
<evidence type="ECO:0000313" key="3">
    <source>
        <dbReference type="EMBL" id="SQD80119.1"/>
    </source>
</evidence>
<dbReference type="RefSeq" id="WP_112717225.1">
    <property type="nucleotide sequence ID" value="NZ_LS483250.1"/>
</dbReference>
<dbReference type="GO" id="GO:0015159">
    <property type="term" value="F:polysaccharide transmembrane transporter activity"/>
    <property type="evidence" value="ECO:0007669"/>
    <property type="project" value="InterPro"/>
</dbReference>
<keyword evidence="4" id="KW-1185">Reference proteome</keyword>
<dbReference type="Pfam" id="PF10531">
    <property type="entry name" value="SLBB"/>
    <property type="match status" value="2"/>
</dbReference>
<dbReference type="Proteomes" id="UP000250163">
    <property type="component" value="Chromosome MORIYA"/>
</dbReference>
<evidence type="ECO:0000259" key="1">
    <source>
        <dbReference type="Pfam" id="PF06251"/>
    </source>
</evidence>
<name>A0A330LTR8_9GAMM</name>
<organism evidence="3 4">
    <name type="scientific">Moritella yayanosii</name>
    <dbReference type="NCBI Taxonomy" id="69539"/>
    <lineage>
        <taxon>Bacteria</taxon>
        <taxon>Pseudomonadati</taxon>
        <taxon>Pseudomonadota</taxon>
        <taxon>Gammaproteobacteria</taxon>
        <taxon>Alteromonadales</taxon>
        <taxon>Moritellaceae</taxon>
        <taxon>Moritella</taxon>
    </lineage>
</organism>
<proteinExistence type="predicted"/>
<accession>A0A330LTR8</accession>
<dbReference type="OrthoDB" id="9808948at2"/>
<feature type="domain" description="Soluble ligand binding" evidence="2">
    <location>
        <begin position="66"/>
        <end position="111"/>
    </location>
</feature>